<organism evidence="9">
    <name type="scientific">Aureococcus anophagefferens</name>
    <name type="common">Harmful bloom alga</name>
    <dbReference type="NCBI Taxonomy" id="44056"/>
    <lineage>
        <taxon>Eukaryota</taxon>
        <taxon>Sar</taxon>
        <taxon>Stramenopiles</taxon>
        <taxon>Ochrophyta</taxon>
        <taxon>Pelagophyceae</taxon>
        <taxon>Pelagomonadales</taxon>
        <taxon>Pelagomonadaceae</taxon>
        <taxon>Aureococcus</taxon>
    </lineage>
</organism>
<evidence type="ECO:0000256" key="6">
    <source>
        <dbReference type="SAM" id="Phobius"/>
    </source>
</evidence>
<feature type="transmembrane region" description="Helical" evidence="6">
    <location>
        <begin position="79"/>
        <end position="96"/>
    </location>
</feature>
<feature type="transmembrane region" description="Helical" evidence="6">
    <location>
        <begin position="391"/>
        <end position="414"/>
    </location>
</feature>
<dbReference type="eggNOG" id="KOG0873">
    <property type="taxonomic scope" value="Eukaryota"/>
</dbReference>
<evidence type="ECO:0000259" key="7">
    <source>
        <dbReference type="Pfam" id="PF04116"/>
    </source>
</evidence>
<name>F0YA00_AURAN</name>
<feature type="region of interest" description="Disordered" evidence="5">
    <location>
        <begin position="999"/>
        <end position="1026"/>
    </location>
</feature>
<dbReference type="GeneID" id="20224809"/>
<gene>
    <name evidence="8" type="ORF">AURANDRAFT_64391</name>
</gene>
<keyword evidence="2 6" id="KW-0812">Transmembrane</keyword>
<dbReference type="RefSeq" id="XP_009037223.1">
    <property type="nucleotide sequence ID" value="XM_009038975.1"/>
</dbReference>
<feature type="transmembrane region" description="Helical" evidence="6">
    <location>
        <begin position="108"/>
        <end position="126"/>
    </location>
</feature>
<reference evidence="8 9" key="1">
    <citation type="journal article" date="2011" name="Proc. Natl. Acad. Sci. U.S.A.">
        <title>Niche of harmful alga Aureococcus anophagefferens revealed through ecogenomics.</title>
        <authorList>
            <person name="Gobler C.J."/>
            <person name="Berry D.L."/>
            <person name="Dyhrman S.T."/>
            <person name="Wilhelm S.W."/>
            <person name="Salamov A."/>
            <person name="Lobanov A.V."/>
            <person name="Zhang Y."/>
            <person name="Collier J.L."/>
            <person name="Wurch L.L."/>
            <person name="Kustka A.B."/>
            <person name="Dill B.D."/>
            <person name="Shah M."/>
            <person name="VerBerkmoes N.C."/>
            <person name="Kuo A."/>
            <person name="Terry A."/>
            <person name="Pangilinan J."/>
            <person name="Lindquist E.A."/>
            <person name="Lucas S."/>
            <person name="Paulsen I.T."/>
            <person name="Hattenrath-Lehmann T.K."/>
            <person name="Talmage S.C."/>
            <person name="Walker E.A."/>
            <person name="Koch F."/>
            <person name="Burson A.M."/>
            <person name="Marcoval M.A."/>
            <person name="Tang Y.Z."/>
            <person name="Lecleir G.R."/>
            <person name="Coyne K.J."/>
            <person name="Berg G.M."/>
            <person name="Bertrand E.M."/>
            <person name="Saito M.A."/>
            <person name="Gladyshev V.N."/>
            <person name="Grigoriev I.V."/>
        </authorList>
    </citation>
    <scope>NUCLEOTIDE SEQUENCE [LARGE SCALE GENOMIC DNA]</scope>
    <source>
        <strain evidence="9">CCMP 1984</strain>
    </source>
</reference>
<dbReference type="OrthoDB" id="199349at2759"/>
<feature type="domain" description="Fatty acid hydroxylase" evidence="7">
    <location>
        <begin position="207"/>
        <end position="331"/>
    </location>
</feature>
<evidence type="ECO:0000256" key="5">
    <source>
        <dbReference type="SAM" id="MobiDB-lite"/>
    </source>
</evidence>
<dbReference type="InParanoid" id="F0YA00"/>
<dbReference type="PANTHER" id="PTHR11863">
    <property type="entry name" value="STEROL DESATURASE"/>
    <property type="match status" value="1"/>
</dbReference>
<feature type="compositionally biased region" description="Acidic residues" evidence="5">
    <location>
        <begin position="749"/>
        <end position="771"/>
    </location>
</feature>
<feature type="transmembrane region" description="Helical" evidence="6">
    <location>
        <begin position="420"/>
        <end position="440"/>
    </location>
</feature>
<dbReference type="InterPro" id="IPR006694">
    <property type="entry name" value="Fatty_acid_hydroxylase"/>
</dbReference>
<dbReference type="EMBL" id="GL833129">
    <property type="protein sequence ID" value="EGB07844.1"/>
    <property type="molecule type" value="Genomic_DNA"/>
</dbReference>
<dbReference type="GO" id="GO:0005506">
    <property type="term" value="F:iron ion binding"/>
    <property type="evidence" value="ECO:0007669"/>
    <property type="project" value="InterPro"/>
</dbReference>
<keyword evidence="4 6" id="KW-0472">Membrane</keyword>
<dbReference type="GO" id="GO:0008610">
    <property type="term" value="P:lipid biosynthetic process"/>
    <property type="evidence" value="ECO:0007669"/>
    <property type="project" value="InterPro"/>
</dbReference>
<proteinExistence type="predicted"/>
<dbReference type="SUPFAM" id="SSF103088">
    <property type="entry name" value="OmpA-like"/>
    <property type="match status" value="1"/>
</dbReference>
<dbReference type="KEGG" id="aaf:AURANDRAFT_64391"/>
<dbReference type="Proteomes" id="UP000002729">
    <property type="component" value="Unassembled WGS sequence"/>
</dbReference>
<feature type="transmembrane region" description="Helical" evidence="6">
    <location>
        <begin position="460"/>
        <end position="484"/>
    </location>
</feature>
<evidence type="ECO:0000313" key="8">
    <source>
        <dbReference type="EMBL" id="EGB07844.1"/>
    </source>
</evidence>
<evidence type="ECO:0000313" key="9">
    <source>
        <dbReference type="Proteomes" id="UP000002729"/>
    </source>
</evidence>
<comment type="subcellular location">
    <subcellularLocation>
        <location evidence="1">Membrane</location>
    </subcellularLocation>
</comment>
<dbReference type="Pfam" id="PF04116">
    <property type="entry name" value="FA_hydroxylase"/>
    <property type="match status" value="1"/>
</dbReference>
<feature type="compositionally biased region" description="Basic residues" evidence="5">
    <location>
        <begin position="861"/>
        <end position="870"/>
    </location>
</feature>
<feature type="region of interest" description="Disordered" evidence="5">
    <location>
        <begin position="749"/>
        <end position="961"/>
    </location>
</feature>
<feature type="compositionally biased region" description="Pro residues" evidence="5">
    <location>
        <begin position="1010"/>
        <end position="1022"/>
    </location>
</feature>
<keyword evidence="9" id="KW-1185">Reference proteome</keyword>
<dbReference type="GO" id="GO:0016020">
    <property type="term" value="C:membrane"/>
    <property type="evidence" value="ECO:0007669"/>
    <property type="project" value="UniProtKB-SubCell"/>
</dbReference>
<dbReference type="InterPro" id="IPR050307">
    <property type="entry name" value="Sterol_Desaturase_Related"/>
</dbReference>
<keyword evidence="3 6" id="KW-1133">Transmembrane helix</keyword>
<dbReference type="InterPro" id="IPR036737">
    <property type="entry name" value="OmpA-like_sf"/>
</dbReference>
<evidence type="ECO:0000256" key="2">
    <source>
        <dbReference type="ARBA" id="ARBA00022692"/>
    </source>
</evidence>
<dbReference type="GO" id="GO:0016491">
    <property type="term" value="F:oxidoreductase activity"/>
    <property type="evidence" value="ECO:0007669"/>
    <property type="project" value="InterPro"/>
</dbReference>
<evidence type="ECO:0000256" key="4">
    <source>
        <dbReference type="ARBA" id="ARBA00023136"/>
    </source>
</evidence>
<evidence type="ECO:0000256" key="1">
    <source>
        <dbReference type="ARBA" id="ARBA00004370"/>
    </source>
</evidence>
<evidence type="ECO:0000256" key="3">
    <source>
        <dbReference type="ARBA" id="ARBA00022989"/>
    </source>
</evidence>
<sequence length="1318" mass="142578">MMGMLTLLELAAAPNEQSLLAGVMARLGGIHEEGLFGGVPAFVDRALAPGYSDQTKALSLKSTARDIATLRHFFLSPNLVWFAMALAMHLGCPYDVDDAAAGWARGWVLKRLALNFSVAFAYYGYWHFMLYRTKDQGGASRKYEPDSWPTAGNMAHNLWYWSLGVAQWTFWECAMCRIWGTGGADFATDAAVFGDYTLLLKNAAVLLLVPVWRDFHFYVAHRFLHVRACYKYVHGLHHRNADPEPFSGMCMHPVEHLYYFSNAFFPTLLVDGLSPLVFLWVFVHLSIAPGAGHSGFEDHFQADQYHYLHHRKFECNYGSPSSAFLDQFFGTFREKLGKSGAYSGGAADEQTADAFAKPNKDGSDPAAKGPRGRTVWSKEGYLGRPQSATHFVYSCVVTPALAALAVSVAVGPALSERDASLAALLVSVFPVVAALVLCWVSRDALSWRWPFHKERGAFLLFQALAGLCCVLPVFMATRLVALAAGPGAPATPPSHAPLPAPSSASSLATLGSRSAFDVLSDGPLEHVLTFLDCKALCVSKVAMRDFLTVTAHPRFVARLKRLRGFDDAPMAPMVDARERSFHLDTAALATTVERVAVFEELRALERNHVAFHLATLTPTRRSARLVAKWVGLLKRHPSLRVRIDAHCGVGAPASIAPEHSVRRALKVASMFKRAGVAVERQAVRQEALAWSYDVGLAHFWPPSQEFARAEIYASFPQAGPAFAPSLPRYYDNMRPAARLSSDILREILSQDDDTDELPESDDDDDEDEDDSVGGGHVYASDSDGDDTGGSSEEEEDDDGEAPACSTCAPRQTMSGKENFASPPAHGGAGRTPLQDAENITFRGSEVDLFSPSQDIFSPHITVRKRRRGRRAHQDAEAWASPVPADDDDDDEAPFVPPGLVVERDVAAEPQAAEPAPESAPVLSPCGDAGPEVVALADAEDGDPSAGYDPRSPAKPAPNLTCVSLRKVERPAATTRPVSPEKLDFVAELVSPLLASPEAFRDGGLASPEPAAAPEPPLEPPAPLRSGRARRSLDALTTFADRTADALPLAEVEFRRATTRDRGVVHPNSSFRRLWDLAAMVAALVVVAGGAPAARARAPRVATLVDAGGSAFFLADVALNFRTGYVSKGTLVLRSGRIAARYASTWLAPDLVTALGHSALVRDGAAALYGAWRGRGGTPAARRCSKGSRDSLFAHCWPPPPSPLQILRNVRGALGARRALQRRGPSFLGATVDAWLWSAAKDPASAVATILRLVKLLVALKCLKWAKLLHVLLRALALARSGRKRADAKRADAAVVRTPAKELRASRTVTRRRGRFSVL</sequence>
<feature type="compositionally biased region" description="Acidic residues" evidence="5">
    <location>
        <begin position="782"/>
        <end position="800"/>
    </location>
</feature>
<protein>
    <recommendedName>
        <fullName evidence="7">Fatty acid hydroxylase domain-containing protein</fullName>
    </recommendedName>
</protein>
<accession>F0YA00</accession>
<feature type="compositionally biased region" description="Low complexity" evidence="5">
    <location>
        <begin position="907"/>
        <end position="920"/>
    </location>
</feature>